<dbReference type="InterPro" id="IPR050763">
    <property type="entry name" value="ABC_transporter_ATP-binding"/>
</dbReference>
<evidence type="ECO:0000256" key="5">
    <source>
        <dbReference type="ARBA" id="ARBA00022741"/>
    </source>
</evidence>
<evidence type="ECO:0000256" key="1">
    <source>
        <dbReference type="ARBA" id="ARBA00004236"/>
    </source>
</evidence>
<feature type="domain" description="ABC transporter" evidence="9">
    <location>
        <begin position="14"/>
        <end position="244"/>
    </location>
</feature>
<keyword evidence="4" id="KW-1003">Cell membrane</keyword>
<evidence type="ECO:0000313" key="11">
    <source>
        <dbReference type="Proteomes" id="UP000231932"/>
    </source>
</evidence>
<evidence type="ECO:0000259" key="9">
    <source>
        <dbReference type="PROSITE" id="PS50893"/>
    </source>
</evidence>
<dbReference type="PROSITE" id="PS50893">
    <property type="entry name" value="ABC_TRANSPORTER_2"/>
    <property type="match status" value="1"/>
</dbReference>
<comment type="similarity">
    <text evidence="2">Belongs to the ABC transporter superfamily.</text>
</comment>
<evidence type="ECO:0000256" key="6">
    <source>
        <dbReference type="ARBA" id="ARBA00022840"/>
    </source>
</evidence>
<dbReference type="SMART" id="SM00382">
    <property type="entry name" value="AAA"/>
    <property type="match status" value="1"/>
</dbReference>
<evidence type="ECO:0000256" key="4">
    <source>
        <dbReference type="ARBA" id="ARBA00022475"/>
    </source>
</evidence>
<evidence type="ECO:0000313" key="10">
    <source>
        <dbReference type="EMBL" id="ATY84082.1"/>
    </source>
</evidence>
<dbReference type="Pfam" id="PF00005">
    <property type="entry name" value="ABC_tran"/>
    <property type="match status" value="1"/>
</dbReference>
<protein>
    <submittedName>
        <fullName evidence="10">ABC transporter</fullName>
    </submittedName>
</protein>
<keyword evidence="7" id="KW-1278">Translocase</keyword>
<accession>A0A2K8N6K0</accession>
<keyword evidence="11" id="KW-1185">Reference proteome</keyword>
<dbReference type="GO" id="GO:0005524">
    <property type="term" value="F:ATP binding"/>
    <property type="evidence" value="ECO:0007669"/>
    <property type="project" value="UniProtKB-KW"/>
</dbReference>
<dbReference type="RefSeq" id="WP_100666914.1">
    <property type="nucleotide sequence ID" value="NZ_CP024955.1"/>
</dbReference>
<reference evidence="11" key="1">
    <citation type="submission" date="2017-11" db="EMBL/GenBank/DDBJ databases">
        <title>Complete Genome Sequence of Kyrpidia sp. Strain EA-1, a thermophilic, hydrogen-oxidizing Bacterium, isolated from the Azores.</title>
        <authorList>
            <person name="Reiner J.E."/>
            <person name="Lapp C.J."/>
            <person name="Bunk B."/>
            <person name="Gescher J."/>
        </authorList>
    </citation>
    <scope>NUCLEOTIDE SEQUENCE [LARGE SCALE GENOMIC DNA]</scope>
    <source>
        <strain evidence="11">EA-1</strain>
    </source>
</reference>
<keyword evidence="6" id="KW-0067">ATP-binding</keyword>
<dbReference type="InterPro" id="IPR003593">
    <property type="entry name" value="AAA+_ATPase"/>
</dbReference>
<name>A0A2K8N6K0_9BACL</name>
<keyword evidence="3" id="KW-0813">Transport</keyword>
<dbReference type="GO" id="GO:0016887">
    <property type="term" value="F:ATP hydrolysis activity"/>
    <property type="evidence" value="ECO:0007669"/>
    <property type="project" value="InterPro"/>
</dbReference>
<dbReference type="Gene3D" id="3.40.50.300">
    <property type="entry name" value="P-loop containing nucleotide triphosphate hydrolases"/>
    <property type="match status" value="1"/>
</dbReference>
<dbReference type="PANTHER" id="PTHR42711">
    <property type="entry name" value="ABC TRANSPORTER ATP-BINDING PROTEIN"/>
    <property type="match status" value="1"/>
</dbReference>
<dbReference type="Proteomes" id="UP000231932">
    <property type="component" value="Chromosome"/>
</dbReference>
<evidence type="ECO:0000256" key="2">
    <source>
        <dbReference type="ARBA" id="ARBA00005417"/>
    </source>
</evidence>
<dbReference type="GO" id="GO:0005886">
    <property type="term" value="C:plasma membrane"/>
    <property type="evidence" value="ECO:0007669"/>
    <property type="project" value="UniProtKB-SubCell"/>
</dbReference>
<dbReference type="PANTHER" id="PTHR42711:SF5">
    <property type="entry name" value="ABC TRANSPORTER ATP-BINDING PROTEIN NATA"/>
    <property type="match status" value="1"/>
</dbReference>
<keyword evidence="8" id="KW-0472">Membrane</keyword>
<dbReference type="OrthoDB" id="2290519at2"/>
<comment type="subcellular location">
    <subcellularLocation>
        <location evidence="1">Cell membrane</location>
    </subcellularLocation>
</comment>
<dbReference type="InterPro" id="IPR027417">
    <property type="entry name" value="P-loop_NTPase"/>
</dbReference>
<evidence type="ECO:0000256" key="8">
    <source>
        <dbReference type="ARBA" id="ARBA00023136"/>
    </source>
</evidence>
<dbReference type="SUPFAM" id="SSF52540">
    <property type="entry name" value="P-loop containing nucleoside triphosphate hydrolases"/>
    <property type="match status" value="1"/>
</dbReference>
<sequence length="332" mass="36750">MSAESNRGPGDPAVRARGLVKQYGHFQAVRGIDLLVRRGECFGVLGPNGAGKSTTMKMIYGRTPLSAGELFVLGMDVRTEMRRIKARIGVVPQEDNLDPDFTVIRNLLVFARYFDLSRRIARERAEQLLDFVGLAERRDSRVDSLSGGMKRRLVIARALINDPELLILDEPTTGLDPQARQLVWSKMRELRTRGVTLLLTTHYMEEAARLCDRLVIMDGGRILAEGSPQGLIEAHAGPWTAEVMLPPAQHQEALRRLEVDTAAGVGQIGNQGIRGWESAEDRLLLYTESVEEATAACERLKAMGLGGAGFFSRPTTLDDLFLRLTGRTLREA</sequence>
<gene>
    <name evidence="10" type="ORF">CVV65_03225</name>
</gene>
<dbReference type="FunFam" id="3.40.50.300:FF:000589">
    <property type="entry name" value="ABC transporter, ATP-binding subunit"/>
    <property type="match status" value="1"/>
</dbReference>
<dbReference type="InterPro" id="IPR017871">
    <property type="entry name" value="ABC_transporter-like_CS"/>
</dbReference>
<keyword evidence="5" id="KW-0547">Nucleotide-binding</keyword>
<proteinExistence type="inferred from homology"/>
<evidence type="ECO:0000256" key="3">
    <source>
        <dbReference type="ARBA" id="ARBA00022448"/>
    </source>
</evidence>
<evidence type="ECO:0000256" key="7">
    <source>
        <dbReference type="ARBA" id="ARBA00022967"/>
    </source>
</evidence>
<dbReference type="PROSITE" id="PS00211">
    <property type="entry name" value="ABC_TRANSPORTER_1"/>
    <property type="match status" value="1"/>
</dbReference>
<dbReference type="EMBL" id="CP024955">
    <property type="protein sequence ID" value="ATY84082.1"/>
    <property type="molecule type" value="Genomic_DNA"/>
</dbReference>
<dbReference type="InterPro" id="IPR003439">
    <property type="entry name" value="ABC_transporter-like_ATP-bd"/>
</dbReference>
<dbReference type="AlphaFoldDB" id="A0A2K8N6K0"/>
<dbReference type="KEGG" id="kyr:CVV65_03225"/>
<organism evidence="10 11">
    <name type="scientific">Kyrpidia spormannii</name>
    <dbReference type="NCBI Taxonomy" id="2055160"/>
    <lineage>
        <taxon>Bacteria</taxon>
        <taxon>Bacillati</taxon>
        <taxon>Bacillota</taxon>
        <taxon>Bacilli</taxon>
        <taxon>Bacillales</taxon>
        <taxon>Alicyclobacillaceae</taxon>
        <taxon>Kyrpidia</taxon>
    </lineage>
</organism>